<reference evidence="18 19" key="3">
    <citation type="journal article" date="2019" name="Nat. Med.">
        <title>A library of human gut bacterial isolates paired with longitudinal multiomics data enables mechanistic microbiome research.</title>
        <authorList>
            <person name="Poyet M."/>
            <person name="Groussin M."/>
            <person name="Gibbons S.M."/>
            <person name="Avila-Pacheco J."/>
            <person name="Jiang X."/>
            <person name="Kearney S.M."/>
            <person name="Perrotta A.R."/>
            <person name="Berdy B."/>
            <person name="Zhao S."/>
            <person name="Lieberman T.D."/>
            <person name="Swanson P.K."/>
            <person name="Smith M."/>
            <person name="Roesemann S."/>
            <person name="Alexander J.E."/>
            <person name="Rich S.A."/>
            <person name="Livny J."/>
            <person name="Vlamakis H."/>
            <person name="Clish C."/>
            <person name="Bullock K."/>
            <person name="Deik A."/>
            <person name="Scott J."/>
            <person name="Pierce K.A."/>
            <person name="Xavier R.J."/>
            <person name="Alm E.J."/>
        </authorList>
    </citation>
    <scope>NUCLEOTIDE SEQUENCE [LARGE SCALE GENOMIC DNA]</scope>
    <source>
        <strain evidence="7 18">BIOML-A19</strain>
        <strain evidence="6 21">BIOML-A21</strain>
        <strain evidence="5 19">BIOML-A25</strain>
        <strain evidence="4 20">BIOML-A31</strain>
    </source>
</reference>
<dbReference type="AlphaFoldDB" id="A0A174X578"/>
<dbReference type="Proteomes" id="UP000284689">
    <property type="component" value="Unassembled WGS sequence"/>
</dbReference>
<evidence type="ECO:0000313" key="17">
    <source>
        <dbReference type="Proteomes" id="UP000284689"/>
    </source>
</evidence>
<evidence type="ECO:0000313" key="13">
    <source>
        <dbReference type="Proteomes" id="UP000095725"/>
    </source>
</evidence>
<dbReference type="EMBL" id="VVYF01000017">
    <property type="protein sequence ID" value="KAA5489245.1"/>
    <property type="molecule type" value="Genomic_DNA"/>
</dbReference>
<dbReference type="Proteomes" id="UP000491168">
    <property type="component" value="Unassembled WGS sequence"/>
</dbReference>
<evidence type="ECO:0000256" key="1">
    <source>
        <dbReference type="SAM" id="Phobius"/>
    </source>
</evidence>
<dbReference type="EMBL" id="CZBL01000024">
    <property type="protein sequence ID" value="CUQ53131.1"/>
    <property type="molecule type" value="Genomic_DNA"/>
</dbReference>
<evidence type="ECO:0000313" key="2">
    <source>
        <dbReference type="EMBL" id="CUQ19000.1"/>
    </source>
</evidence>
<dbReference type="Proteomes" id="UP000283512">
    <property type="component" value="Unassembled WGS sequence"/>
</dbReference>
<keyword evidence="1" id="KW-1133">Transmembrane helix</keyword>
<evidence type="ECO:0000313" key="4">
    <source>
        <dbReference type="EMBL" id="KAA5462337.1"/>
    </source>
</evidence>
<evidence type="ECO:0000313" key="14">
    <source>
        <dbReference type="Proteomes" id="UP000283512"/>
    </source>
</evidence>
<evidence type="ECO:0000313" key="8">
    <source>
        <dbReference type="EMBL" id="RGR66503.1"/>
    </source>
</evidence>
<evidence type="ECO:0000313" key="15">
    <source>
        <dbReference type="Proteomes" id="UP000284205"/>
    </source>
</evidence>
<evidence type="ECO:0000313" key="16">
    <source>
        <dbReference type="Proteomes" id="UP000284431"/>
    </source>
</evidence>
<dbReference type="EMBL" id="VVYD01000022">
    <property type="protein sequence ID" value="KAA5496057.1"/>
    <property type="molecule type" value="Genomic_DNA"/>
</dbReference>
<organism evidence="3 13">
    <name type="scientific">Bacteroides caccae</name>
    <dbReference type="NCBI Taxonomy" id="47678"/>
    <lineage>
        <taxon>Bacteria</taxon>
        <taxon>Pseudomonadati</taxon>
        <taxon>Bacteroidota</taxon>
        <taxon>Bacteroidia</taxon>
        <taxon>Bacteroidales</taxon>
        <taxon>Bacteroidaceae</taxon>
        <taxon>Bacteroides</taxon>
    </lineage>
</organism>
<evidence type="ECO:0000313" key="3">
    <source>
        <dbReference type="EMBL" id="CUQ53131.1"/>
    </source>
</evidence>
<proteinExistence type="predicted"/>
<dbReference type="Proteomes" id="UP000368418">
    <property type="component" value="Unassembled WGS sequence"/>
</dbReference>
<gene>
    <name evidence="11" type="ORF">DW190_08465</name>
    <name evidence="10" type="ORF">DW794_18545</name>
    <name evidence="8" type="ORF">DWY26_20660</name>
    <name evidence="9" type="ORF">DXA49_00145</name>
    <name evidence="2" type="ORF">ERS852494_04237</name>
    <name evidence="3" type="ORF">ERS852558_04237</name>
    <name evidence="7" type="ORF">F2Y31_18755</name>
    <name evidence="6" type="ORF">F2Y35_16180</name>
    <name evidence="4" type="ORF">F2Y36_14250</name>
    <name evidence="5" type="ORF">F2Y39_18020</name>
</gene>
<accession>A0A174X578</accession>
<evidence type="ECO:0000313" key="20">
    <source>
        <dbReference type="Proteomes" id="UP000475905"/>
    </source>
</evidence>
<dbReference type="Proteomes" id="UP000284205">
    <property type="component" value="Unassembled WGS sequence"/>
</dbReference>
<evidence type="ECO:0000313" key="6">
    <source>
        <dbReference type="EMBL" id="KAA5489245.1"/>
    </source>
</evidence>
<evidence type="ECO:0000313" key="21">
    <source>
        <dbReference type="Proteomes" id="UP000491168"/>
    </source>
</evidence>
<protein>
    <submittedName>
        <fullName evidence="3">Membrane protein</fullName>
    </submittedName>
</protein>
<dbReference type="EMBL" id="QRKD01000005">
    <property type="protein sequence ID" value="RHH91557.1"/>
    <property type="molecule type" value="Genomic_DNA"/>
</dbReference>
<dbReference type="EMBL" id="VVYP01000018">
    <property type="protein sequence ID" value="KAA5462337.1"/>
    <property type="molecule type" value="Genomic_DNA"/>
</dbReference>
<dbReference type="Proteomes" id="UP000095657">
    <property type="component" value="Unassembled WGS sequence"/>
</dbReference>
<evidence type="ECO:0000313" key="12">
    <source>
        <dbReference type="Proteomes" id="UP000095657"/>
    </source>
</evidence>
<feature type="transmembrane region" description="Helical" evidence="1">
    <location>
        <begin position="57"/>
        <end position="78"/>
    </location>
</feature>
<dbReference type="Proteomes" id="UP000427825">
    <property type="component" value="Unassembled WGS sequence"/>
</dbReference>
<dbReference type="RefSeq" id="WP_005681241.1">
    <property type="nucleotide sequence ID" value="NZ_CAXSJX010000009.1"/>
</dbReference>
<evidence type="ECO:0000313" key="18">
    <source>
        <dbReference type="Proteomes" id="UP000368418"/>
    </source>
</evidence>
<dbReference type="EMBL" id="QSJD01000040">
    <property type="protein sequence ID" value="RHD43756.1"/>
    <property type="molecule type" value="Genomic_DNA"/>
</dbReference>
<dbReference type="EMBL" id="VVYJ01000012">
    <property type="protein sequence ID" value="KAA5473112.1"/>
    <property type="molecule type" value="Genomic_DNA"/>
</dbReference>
<keyword evidence="1" id="KW-0812">Transmembrane</keyword>
<dbReference type="KEGG" id="bcac:CGC64_14550"/>
<dbReference type="Proteomes" id="UP000284431">
    <property type="component" value="Unassembled WGS sequence"/>
</dbReference>
<evidence type="ECO:0000313" key="19">
    <source>
        <dbReference type="Proteomes" id="UP000427825"/>
    </source>
</evidence>
<dbReference type="Proteomes" id="UP000095725">
    <property type="component" value="Unassembled WGS sequence"/>
</dbReference>
<evidence type="ECO:0000313" key="5">
    <source>
        <dbReference type="EMBL" id="KAA5473112.1"/>
    </source>
</evidence>
<evidence type="ECO:0000313" key="10">
    <source>
        <dbReference type="EMBL" id="RHD43756.1"/>
    </source>
</evidence>
<evidence type="ECO:0000313" key="7">
    <source>
        <dbReference type="EMBL" id="KAA5496057.1"/>
    </source>
</evidence>
<evidence type="ECO:0000313" key="9">
    <source>
        <dbReference type="EMBL" id="RGY29978.1"/>
    </source>
</evidence>
<reference evidence="12 13" key="1">
    <citation type="submission" date="2015-09" db="EMBL/GenBank/DDBJ databases">
        <authorList>
            <consortium name="Pathogen Informatics"/>
        </authorList>
    </citation>
    <scope>NUCLEOTIDE SEQUENCE [LARGE SCALE GENOMIC DNA]</scope>
    <source>
        <strain evidence="2 12">2789STDY5834880</strain>
        <strain evidence="3 13">2789STDY5834946</strain>
    </source>
</reference>
<dbReference type="Proteomes" id="UP000475905">
    <property type="component" value="Unassembled WGS sequence"/>
</dbReference>
<dbReference type="STRING" id="47678.ERS852494_04237"/>
<keyword evidence="1" id="KW-0472">Membrane</keyword>
<evidence type="ECO:0000313" key="11">
    <source>
        <dbReference type="EMBL" id="RHH91557.1"/>
    </source>
</evidence>
<dbReference type="EMBL" id="QRUO01000029">
    <property type="protein sequence ID" value="RGR66503.1"/>
    <property type="molecule type" value="Genomic_DNA"/>
</dbReference>
<dbReference type="EMBL" id="CZAI01000015">
    <property type="protein sequence ID" value="CUQ19000.1"/>
    <property type="molecule type" value="Genomic_DNA"/>
</dbReference>
<sequence>MFTEITEDTISATDSCQMETTGTTLKVSPATQPTNQVTSETYTVIPPRRTFNEQKPFVFSIIGFAVFYIIALIVGRVIKMRLPHHS</sequence>
<name>A0A174X578_9BACE</name>
<reference evidence="14 15" key="2">
    <citation type="submission" date="2018-08" db="EMBL/GenBank/DDBJ databases">
        <title>A genome reference for cultivated species of the human gut microbiota.</title>
        <authorList>
            <person name="Zou Y."/>
            <person name="Xue W."/>
            <person name="Luo G."/>
        </authorList>
    </citation>
    <scope>NUCLEOTIDE SEQUENCE [LARGE SCALE GENOMIC DNA]</scope>
    <source>
        <strain evidence="8 15">AF24-29LB</strain>
        <strain evidence="11 14">AM16-49B</strain>
        <strain evidence="10 17">AM31-16AC</strain>
        <strain evidence="9 16">OF02-6LB</strain>
    </source>
</reference>
<dbReference type="EMBL" id="QSCS01000001">
    <property type="protein sequence ID" value="RGY29978.1"/>
    <property type="molecule type" value="Genomic_DNA"/>
</dbReference>